<dbReference type="PANTHER" id="PTHR42847:SF4">
    <property type="entry name" value="ALKANESULFONATE MONOOXYGENASE-RELATED"/>
    <property type="match status" value="1"/>
</dbReference>
<keyword evidence="1" id="KW-0285">Flavoprotein</keyword>
<dbReference type="EMBL" id="AZHW01000563">
    <property type="protein sequence ID" value="ETW98356.1"/>
    <property type="molecule type" value="Genomic_DNA"/>
</dbReference>
<evidence type="ECO:0000256" key="1">
    <source>
        <dbReference type="ARBA" id="ARBA00022630"/>
    </source>
</evidence>
<evidence type="ECO:0000256" key="3">
    <source>
        <dbReference type="ARBA" id="ARBA00023002"/>
    </source>
</evidence>
<evidence type="ECO:0000313" key="7">
    <source>
        <dbReference type="Proteomes" id="UP000019141"/>
    </source>
</evidence>
<dbReference type="SUPFAM" id="SSF51679">
    <property type="entry name" value="Bacterial luciferase-like"/>
    <property type="match status" value="1"/>
</dbReference>
<evidence type="ECO:0000256" key="2">
    <source>
        <dbReference type="ARBA" id="ARBA00022643"/>
    </source>
</evidence>
<dbReference type="InterPro" id="IPR011251">
    <property type="entry name" value="Luciferase-like_dom"/>
</dbReference>
<comment type="caution">
    <text evidence="6">The sequence shown here is derived from an EMBL/GenBank/DDBJ whole genome shotgun (WGS) entry which is preliminary data.</text>
</comment>
<keyword evidence="4" id="KW-0503">Monooxygenase</keyword>
<dbReference type="Pfam" id="PF00296">
    <property type="entry name" value="Bac_luciferase"/>
    <property type="match status" value="1"/>
</dbReference>
<proteinExistence type="predicted"/>
<dbReference type="Proteomes" id="UP000019141">
    <property type="component" value="Unassembled WGS sequence"/>
</dbReference>
<keyword evidence="2" id="KW-0288">FMN</keyword>
<gene>
    <name evidence="6" type="ORF">ETSY1_19080</name>
</gene>
<dbReference type="InterPro" id="IPR050172">
    <property type="entry name" value="SsuD_RutA_monooxygenase"/>
</dbReference>
<feature type="non-terminal residue" evidence="6">
    <location>
        <position position="203"/>
    </location>
</feature>
<protein>
    <recommendedName>
        <fullName evidence="5">Luciferase-like domain-containing protein</fullName>
    </recommendedName>
</protein>
<feature type="domain" description="Luciferase-like" evidence="5">
    <location>
        <begin position="16"/>
        <end position="202"/>
    </location>
</feature>
<dbReference type="HOGENOM" id="CLU_027853_1_2_7"/>
<sequence length="203" mass="23096">MDTITRPNPLFNANRMKLGIMPLNCSHGSTITTAPGTWSMTWPETVDIIQQADRAGFEVLFPVARWKGYGGATNFNHRTFETFTWAAAVSALTTYSCVFSTCHVPLVHPVAAAKQCATIDHISGGRFALNIVCGWYQNEFQMFGAPWREHDERYVYATEWLDFVRTIWQAQEEFDYHGKWFQSQGVWSEPKPLQQPCPPILVS</sequence>
<keyword evidence="3" id="KW-0560">Oxidoreductase</keyword>
<keyword evidence="7" id="KW-1185">Reference proteome</keyword>
<organism evidence="6 7">
    <name type="scientific">Entotheonella factor</name>
    <dbReference type="NCBI Taxonomy" id="1429438"/>
    <lineage>
        <taxon>Bacteria</taxon>
        <taxon>Pseudomonadati</taxon>
        <taxon>Nitrospinota/Tectimicrobiota group</taxon>
        <taxon>Candidatus Tectimicrobiota</taxon>
        <taxon>Candidatus Entotheonellia</taxon>
        <taxon>Candidatus Entotheonellales</taxon>
        <taxon>Candidatus Entotheonellaceae</taxon>
        <taxon>Candidatus Entotheonella</taxon>
    </lineage>
</organism>
<dbReference type="GO" id="GO:0004497">
    <property type="term" value="F:monooxygenase activity"/>
    <property type="evidence" value="ECO:0007669"/>
    <property type="project" value="UniProtKB-KW"/>
</dbReference>
<dbReference type="InterPro" id="IPR036661">
    <property type="entry name" value="Luciferase-like_sf"/>
</dbReference>
<dbReference type="Gene3D" id="3.20.20.30">
    <property type="entry name" value="Luciferase-like domain"/>
    <property type="match status" value="1"/>
</dbReference>
<evidence type="ECO:0000256" key="4">
    <source>
        <dbReference type="ARBA" id="ARBA00023033"/>
    </source>
</evidence>
<dbReference type="AlphaFoldDB" id="W4LLZ2"/>
<reference evidence="6 7" key="1">
    <citation type="journal article" date="2014" name="Nature">
        <title>An environmental bacterial taxon with a large and distinct metabolic repertoire.</title>
        <authorList>
            <person name="Wilson M.C."/>
            <person name="Mori T."/>
            <person name="Ruckert C."/>
            <person name="Uria A.R."/>
            <person name="Helf M.J."/>
            <person name="Takada K."/>
            <person name="Gernert C."/>
            <person name="Steffens U.A."/>
            <person name="Heycke N."/>
            <person name="Schmitt S."/>
            <person name="Rinke C."/>
            <person name="Helfrich E.J."/>
            <person name="Brachmann A.O."/>
            <person name="Gurgui C."/>
            <person name="Wakimoto T."/>
            <person name="Kracht M."/>
            <person name="Crusemann M."/>
            <person name="Hentschel U."/>
            <person name="Abe I."/>
            <person name="Matsunaga S."/>
            <person name="Kalinowski J."/>
            <person name="Takeyama H."/>
            <person name="Piel J."/>
        </authorList>
    </citation>
    <scope>NUCLEOTIDE SEQUENCE [LARGE SCALE GENOMIC DNA]</scope>
    <source>
        <strain evidence="7">TSY1</strain>
    </source>
</reference>
<dbReference type="GO" id="GO:0016705">
    <property type="term" value="F:oxidoreductase activity, acting on paired donors, with incorporation or reduction of molecular oxygen"/>
    <property type="evidence" value="ECO:0007669"/>
    <property type="project" value="InterPro"/>
</dbReference>
<evidence type="ECO:0000259" key="5">
    <source>
        <dbReference type="Pfam" id="PF00296"/>
    </source>
</evidence>
<accession>W4LLZ2</accession>
<name>W4LLZ2_ENTF1</name>
<dbReference type="PANTHER" id="PTHR42847">
    <property type="entry name" value="ALKANESULFONATE MONOOXYGENASE"/>
    <property type="match status" value="1"/>
</dbReference>
<evidence type="ECO:0000313" key="6">
    <source>
        <dbReference type="EMBL" id="ETW98356.1"/>
    </source>
</evidence>